<organism evidence="2">
    <name type="scientific">viral metagenome</name>
    <dbReference type="NCBI Taxonomy" id="1070528"/>
    <lineage>
        <taxon>unclassified sequences</taxon>
        <taxon>metagenomes</taxon>
        <taxon>organismal metagenomes</taxon>
    </lineage>
</organism>
<gene>
    <name evidence="2" type="ORF">TM448A03072_0005</name>
</gene>
<reference evidence="2" key="1">
    <citation type="submission" date="2020-03" db="EMBL/GenBank/DDBJ databases">
        <title>The deep terrestrial virosphere.</title>
        <authorList>
            <person name="Holmfeldt K."/>
            <person name="Nilsson E."/>
            <person name="Simone D."/>
            <person name="Lopez-Fernandez M."/>
            <person name="Wu X."/>
            <person name="de Brujin I."/>
            <person name="Lundin D."/>
            <person name="Andersson A."/>
            <person name="Bertilsson S."/>
            <person name="Dopson M."/>
        </authorList>
    </citation>
    <scope>NUCLEOTIDE SEQUENCE</scope>
    <source>
        <strain evidence="2">TM448A03072</strain>
    </source>
</reference>
<name>A0A6H2A073_9ZZZZ</name>
<sequence length="128" mass="14090">MNQDTINIIFTAVVIPLLSTLTVYVVTFIKAKTAELKSKTASDTLDRYIDIAEDAIETAVVSVTQTYAETLKKENKFDAAAQSKALAMARCKAIAIMGDTAKKALEQVYGDVNSWIDNNLEYYVNVSK</sequence>
<accession>A0A6H2A073</accession>
<dbReference type="AlphaFoldDB" id="A0A6H2A073"/>
<evidence type="ECO:0000256" key="1">
    <source>
        <dbReference type="SAM" id="Phobius"/>
    </source>
</evidence>
<protein>
    <submittedName>
        <fullName evidence="2">Putative holin</fullName>
    </submittedName>
</protein>
<keyword evidence="1" id="KW-0812">Transmembrane</keyword>
<evidence type="ECO:0000313" key="2">
    <source>
        <dbReference type="EMBL" id="QJA52915.1"/>
    </source>
</evidence>
<proteinExistence type="predicted"/>
<dbReference type="EMBL" id="MT144378">
    <property type="protein sequence ID" value="QJA52915.1"/>
    <property type="molecule type" value="Genomic_DNA"/>
</dbReference>
<keyword evidence="1" id="KW-1133">Transmembrane helix</keyword>
<keyword evidence="1" id="KW-0472">Membrane</keyword>
<feature type="transmembrane region" description="Helical" evidence="1">
    <location>
        <begin position="6"/>
        <end position="29"/>
    </location>
</feature>